<organism evidence="1">
    <name type="scientific">freshwater metagenome</name>
    <dbReference type="NCBI Taxonomy" id="449393"/>
    <lineage>
        <taxon>unclassified sequences</taxon>
        <taxon>metagenomes</taxon>
        <taxon>ecological metagenomes</taxon>
    </lineage>
</organism>
<protein>
    <submittedName>
        <fullName evidence="1">Unannotated protein</fullName>
    </submittedName>
</protein>
<proteinExistence type="predicted"/>
<name>A0A6J6N443_9ZZZZ</name>
<accession>A0A6J6N443</accession>
<dbReference type="Gene3D" id="1.20.120.450">
    <property type="entry name" value="dinb family like domain"/>
    <property type="match status" value="1"/>
</dbReference>
<gene>
    <name evidence="1" type="ORF">UFOPK2366_00237</name>
</gene>
<dbReference type="EMBL" id="CAEZXM010000027">
    <property type="protein sequence ID" value="CAB4681401.1"/>
    <property type="molecule type" value="Genomic_DNA"/>
</dbReference>
<evidence type="ECO:0000313" key="1">
    <source>
        <dbReference type="EMBL" id="CAB4681401.1"/>
    </source>
</evidence>
<dbReference type="SUPFAM" id="SSF109854">
    <property type="entry name" value="DinB/YfiT-like putative metalloenzymes"/>
    <property type="match status" value="1"/>
</dbReference>
<reference evidence="1" key="1">
    <citation type="submission" date="2020-05" db="EMBL/GenBank/DDBJ databases">
        <authorList>
            <person name="Chiriac C."/>
            <person name="Salcher M."/>
            <person name="Ghai R."/>
            <person name="Kavagutti S V."/>
        </authorList>
    </citation>
    <scope>NUCLEOTIDE SEQUENCE</scope>
</reference>
<sequence length="196" mass="21608">MWHSLPVNLQTWIASDHATIATRFEAAIAAHVPIEMWNQTPPGGGSCIAGLLFHMTLHEDLAINTAVRNEAPIIDQHRQLLGIDHLAKSTGLSETEDPRLIEALNVEHLRLYVEAVTTATAQWLSTLDTNALDTVPDASSRLEHTAGIGVDGLEWLHSMWAGKPTTWFVQWEAIGHRHGHLGEMVGIRGRLGRSPF</sequence>
<dbReference type="InterPro" id="IPR034660">
    <property type="entry name" value="DinB/YfiT-like"/>
</dbReference>
<dbReference type="AlphaFoldDB" id="A0A6J6N443"/>